<protein>
    <submittedName>
        <fullName evidence="2">Uncharacterized protein</fullName>
    </submittedName>
</protein>
<keyword evidence="3" id="KW-1185">Reference proteome</keyword>
<feature type="transmembrane region" description="Helical" evidence="1">
    <location>
        <begin position="7"/>
        <end position="35"/>
    </location>
</feature>
<accession>A0A1C3EJF1</accession>
<dbReference type="EMBL" id="LYDR01000055">
    <property type="protein sequence ID" value="ODA33362.1"/>
    <property type="molecule type" value="Genomic_DNA"/>
</dbReference>
<organism evidence="2 3">
    <name type="scientific">Planctopirus hydrillae</name>
    <dbReference type="NCBI Taxonomy" id="1841610"/>
    <lineage>
        <taxon>Bacteria</taxon>
        <taxon>Pseudomonadati</taxon>
        <taxon>Planctomycetota</taxon>
        <taxon>Planctomycetia</taxon>
        <taxon>Planctomycetales</taxon>
        <taxon>Planctomycetaceae</taxon>
        <taxon>Planctopirus</taxon>
    </lineage>
</organism>
<comment type="caution">
    <text evidence="2">The sequence shown here is derived from an EMBL/GenBank/DDBJ whole genome shotgun (WGS) entry which is preliminary data.</text>
</comment>
<evidence type="ECO:0000313" key="3">
    <source>
        <dbReference type="Proteomes" id="UP000094828"/>
    </source>
</evidence>
<evidence type="ECO:0000256" key="1">
    <source>
        <dbReference type="SAM" id="Phobius"/>
    </source>
</evidence>
<keyword evidence="1" id="KW-1133">Transmembrane helix</keyword>
<reference evidence="2 3" key="1">
    <citation type="submission" date="2016-05" db="EMBL/GenBank/DDBJ databases">
        <title>Genomic and physiological characterization of Planctopirus sp. isolated from fresh water lake.</title>
        <authorList>
            <person name="Subhash Y."/>
            <person name="Ramana C."/>
        </authorList>
    </citation>
    <scope>NUCLEOTIDE SEQUENCE [LARGE SCALE GENOMIC DNA]</scope>
    <source>
        <strain evidence="2 3">JC280</strain>
    </source>
</reference>
<evidence type="ECO:0000313" key="2">
    <source>
        <dbReference type="EMBL" id="ODA33362.1"/>
    </source>
</evidence>
<keyword evidence="1" id="KW-0472">Membrane</keyword>
<dbReference type="AlphaFoldDB" id="A0A1C3EJF1"/>
<gene>
    <name evidence="2" type="ORF">A6X21_18890</name>
</gene>
<keyword evidence="1" id="KW-0812">Transmembrane</keyword>
<name>A0A1C3EJF1_9PLAN</name>
<sequence length="94" mass="9974">MRHLKTISLALGMISLLISLLPLGFAALGFLGILADIGPGENRKMGIQLLTWGLPPFIGGIVLCALGLLAHVTNHRHTHKAPSTASNNRSTQDL</sequence>
<proteinExistence type="predicted"/>
<feature type="transmembrane region" description="Helical" evidence="1">
    <location>
        <begin position="47"/>
        <end position="70"/>
    </location>
</feature>
<dbReference type="Proteomes" id="UP000094828">
    <property type="component" value="Unassembled WGS sequence"/>
</dbReference>